<dbReference type="InterPro" id="IPR000620">
    <property type="entry name" value="EamA_dom"/>
</dbReference>
<dbReference type="Pfam" id="PF00892">
    <property type="entry name" value="EamA"/>
    <property type="match status" value="1"/>
</dbReference>
<keyword evidence="5" id="KW-1185">Reference proteome</keyword>
<keyword evidence="2" id="KW-0472">Membrane</keyword>
<gene>
    <name evidence="4" type="ORF">GCM10023153_04170</name>
</gene>
<dbReference type="InterPro" id="IPR037185">
    <property type="entry name" value="EmrE-like"/>
</dbReference>
<proteinExistence type="inferred from homology"/>
<evidence type="ECO:0000259" key="3">
    <source>
        <dbReference type="Pfam" id="PF00892"/>
    </source>
</evidence>
<dbReference type="Proteomes" id="UP001500390">
    <property type="component" value="Unassembled WGS sequence"/>
</dbReference>
<keyword evidence="2" id="KW-0812">Transmembrane</keyword>
<organism evidence="4 5">
    <name type="scientific">Ornithinibacter aureus</name>
    <dbReference type="NCBI Taxonomy" id="622664"/>
    <lineage>
        <taxon>Bacteria</taxon>
        <taxon>Bacillati</taxon>
        <taxon>Actinomycetota</taxon>
        <taxon>Actinomycetes</taxon>
        <taxon>Micrococcales</taxon>
        <taxon>Intrasporangiaceae</taxon>
        <taxon>Ornithinibacter</taxon>
    </lineage>
</organism>
<dbReference type="Gene3D" id="1.10.3730.20">
    <property type="match status" value="1"/>
</dbReference>
<comment type="similarity">
    <text evidence="1">Belongs to the EamA transporter family.</text>
</comment>
<dbReference type="SUPFAM" id="SSF103481">
    <property type="entry name" value="Multidrug resistance efflux transporter EmrE"/>
    <property type="match status" value="1"/>
</dbReference>
<feature type="domain" description="EamA" evidence="3">
    <location>
        <begin position="2"/>
        <end position="53"/>
    </location>
</feature>
<evidence type="ECO:0000313" key="4">
    <source>
        <dbReference type="EMBL" id="GAA4388672.1"/>
    </source>
</evidence>
<reference evidence="5" key="1">
    <citation type="journal article" date="2019" name="Int. J. Syst. Evol. Microbiol.">
        <title>The Global Catalogue of Microorganisms (GCM) 10K type strain sequencing project: providing services to taxonomists for standard genome sequencing and annotation.</title>
        <authorList>
            <consortium name="The Broad Institute Genomics Platform"/>
            <consortium name="The Broad Institute Genome Sequencing Center for Infectious Disease"/>
            <person name="Wu L."/>
            <person name="Ma J."/>
        </authorList>
    </citation>
    <scope>NUCLEOTIDE SEQUENCE [LARGE SCALE GENOMIC DNA]</scope>
    <source>
        <strain evidence="5">JCM 17738</strain>
    </source>
</reference>
<evidence type="ECO:0000313" key="5">
    <source>
        <dbReference type="Proteomes" id="UP001500390"/>
    </source>
</evidence>
<protein>
    <recommendedName>
        <fullName evidence="3">EamA domain-containing protein</fullName>
    </recommendedName>
</protein>
<sequence>MALRRVPTHLFSTLSSAHPVWAALAGWVVLDQVLDLNEWVGLALIVLANLVVSARGLRPRTAPRVTSAPRRA</sequence>
<dbReference type="EMBL" id="BAABFX010000009">
    <property type="protein sequence ID" value="GAA4388672.1"/>
    <property type="molecule type" value="Genomic_DNA"/>
</dbReference>
<feature type="transmembrane region" description="Helical" evidence="2">
    <location>
        <begin position="38"/>
        <end position="57"/>
    </location>
</feature>
<accession>A0ABP8JCG2</accession>
<name>A0ABP8JCG2_9MICO</name>
<evidence type="ECO:0000256" key="2">
    <source>
        <dbReference type="SAM" id="Phobius"/>
    </source>
</evidence>
<comment type="caution">
    <text evidence="4">The sequence shown here is derived from an EMBL/GenBank/DDBJ whole genome shotgun (WGS) entry which is preliminary data.</text>
</comment>
<evidence type="ECO:0000256" key="1">
    <source>
        <dbReference type="ARBA" id="ARBA00007362"/>
    </source>
</evidence>
<keyword evidence="2" id="KW-1133">Transmembrane helix</keyword>
<dbReference type="RefSeq" id="WP_159898989.1">
    <property type="nucleotide sequence ID" value="NZ_BAABFX010000009.1"/>
</dbReference>